<accession>A0A2N7NN92</accession>
<name>A0A2N7NN92_9VIBR</name>
<reference evidence="1" key="2">
    <citation type="submission" date="2016-07" db="EMBL/GenBank/DDBJ databases">
        <authorList>
            <person name="Wan K."/>
            <person name="Booth B."/>
            <person name="Spirohn K."/>
            <person name="Hao T."/>
            <person name="Hu Y."/>
            <person name="Calderwood M."/>
            <person name="Hill D."/>
            <person name="Mohr S."/>
            <person name="Vidal M."/>
            <person name="Celniker S."/>
            <person name="Perrimon N."/>
        </authorList>
    </citation>
    <scope>NUCLEOTIDE SEQUENCE</scope>
    <source>
        <strain evidence="1">10N.222.48.A2</strain>
    </source>
</reference>
<reference evidence="3" key="1">
    <citation type="submission" date="2016-07" db="EMBL/GenBank/DDBJ databases">
        <title>Nontailed viruses are major unrecognized killers of bacteria in the ocean.</title>
        <authorList>
            <person name="Kauffman K."/>
            <person name="Hussain F."/>
            <person name="Yang J."/>
            <person name="Arevalo P."/>
            <person name="Brown J."/>
            <person name="Cutler M."/>
            <person name="Kelly L."/>
            <person name="Polz M.F."/>
        </authorList>
    </citation>
    <scope>NUCLEOTIDE SEQUENCE [LARGE SCALE GENOMIC DNA]</scope>
    <source>
        <strain evidence="3">10N.222.48.A2</strain>
    </source>
</reference>
<reference evidence="2 4" key="4">
    <citation type="submission" date="2019-04" db="EMBL/GenBank/DDBJ databases">
        <title>A reverse ecology approach based on a biological definition of microbial populations.</title>
        <authorList>
            <person name="Arevalo P."/>
            <person name="Vaninsberghe D."/>
            <person name="Elsherbini J."/>
            <person name="Gore J."/>
            <person name="Polz M."/>
        </authorList>
    </citation>
    <scope>NUCLEOTIDE SEQUENCE [LARGE SCALE GENOMIC DNA]</scope>
    <source>
        <strain evidence="2 4">10N.222.45.A8</strain>
    </source>
</reference>
<evidence type="ECO:0000313" key="3">
    <source>
        <dbReference type="Proteomes" id="UP000235579"/>
    </source>
</evidence>
<dbReference type="RefSeq" id="WP_102257418.1">
    <property type="nucleotide sequence ID" value="NZ_MDBG01000002.1"/>
</dbReference>
<proteinExistence type="predicted"/>
<gene>
    <name evidence="1" type="ORF">BCS92_05025</name>
    <name evidence="2" type="ORF">FC057_22745</name>
</gene>
<dbReference type="AlphaFoldDB" id="A0A2N7NN92"/>
<evidence type="ECO:0000313" key="2">
    <source>
        <dbReference type="EMBL" id="TKG28009.1"/>
    </source>
</evidence>
<evidence type="ECO:0000313" key="1">
    <source>
        <dbReference type="EMBL" id="PMP17771.1"/>
    </source>
</evidence>
<dbReference type="Proteomes" id="UP000308018">
    <property type="component" value="Unassembled WGS sequence"/>
</dbReference>
<protein>
    <submittedName>
        <fullName evidence="1">Uncharacterized protein</fullName>
    </submittedName>
</protein>
<dbReference type="EMBL" id="MDBP01000014">
    <property type="protein sequence ID" value="PMP17771.1"/>
    <property type="molecule type" value="Genomic_DNA"/>
</dbReference>
<comment type="caution">
    <text evidence="1">The sequence shown here is derived from an EMBL/GenBank/DDBJ whole genome shotgun (WGS) entry which is preliminary data.</text>
</comment>
<dbReference type="EMBL" id="SYVV01000043">
    <property type="protein sequence ID" value="TKG28009.1"/>
    <property type="molecule type" value="Genomic_DNA"/>
</dbReference>
<sequence>MSHQIEVGKVSLKLNSNLGEDFYVVYQLAGCNNLIDECGRFSRSWNIVASGLKKTIAPKIERLAEIAESGGIQPMKGRRSTAKSYIKAMKTRLNKSTDYVSFQKAAPISKFMGRVNFIMQRSFAEDNKDALKIVWSQFLTIEDVASMEYKRSYKCPTDQPEDLIYMILDLGNPKHADFLISIHKDIPLELYDIELSLIDQADDIDHAIFESIKHIDKTTVSTQ</sequence>
<evidence type="ECO:0000313" key="4">
    <source>
        <dbReference type="Proteomes" id="UP000308018"/>
    </source>
</evidence>
<organism evidence="1 3">
    <name type="scientific">Vibrio tasmaniensis</name>
    <dbReference type="NCBI Taxonomy" id="212663"/>
    <lineage>
        <taxon>Bacteria</taxon>
        <taxon>Pseudomonadati</taxon>
        <taxon>Pseudomonadota</taxon>
        <taxon>Gammaproteobacteria</taxon>
        <taxon>Vibrionales</taxon>
        <taxon>Vibrionaceae</taxon>
        <taxon>Vibrio</taxon>
    </lineage>
</organism>
<reference evidence="1" key="3">
    <citation type="journal article" date="2018" name="Nature">
        <title>A major lineage of non-tailed dsDNA viruses as unrecognized killers of marine bacteria.</title>
        <authorList>
            <person name="Kauffman K.M."/>
            <person name="Hussain F.A."/>
            <person name="Yang J."/>
            <person name="Arevalo P."/>
            <person name="Brown J.M."/>
            <person name="Chang W.K."/>
            <person name="VanInsberghe D."/>
            <person name="Elsherbini J."/>
            <person name="Sharma R.S."/>
            <person name="Cutler M.B."/>
            <person name="Kelly L."/>
            <person name="Polz M.F."/>
        </authorList>
    </citation>
    <scope>NUCLEOTIDE SEQUENCE</scope>
    <source>
        <strain evidence="1">10N.222.48.A2</strain>
    </source>
</reference>
<dbReference type="Proteomes" id="UP000235579">
    <property type="component" value="Unassembled WGS sequence"/>
</dbReference>